<protein>
    <submittedName>
        <fullName evidence="1">Transposase</fullName>
    </submittedName>
</protein>
<dbReference type="Proteomes" id="UP000771797">
    <property type="component" value="Unassembled WGS sequence"/>
</dbReference>
<gene>
    <name evidence="1" type="ORF">A6D6_03726</name>
</gene>
<dbReference type="RefSeq" id="WP_236564171.1">
    <property type="nucleotide sequence ID" value="NZ_AQPF01000051.1"/>
</dbReference>
<proteinExistence type="predicted"/>
<organism evidence="1 2">
    <name type="scientific">Alcanivorax xiamenensis</name>
    <dbReference type="NCBI Taxonomy" id="1177156"/>
    <lineage>
        <taxon>Bacteria</taxon>
        <taxon>Pseudomonadati</taxon>
        <taxon>Pseudomonadota</taxon>
        <taxon>Gammaproteobacteria</taxon>
        <taxon>Oceanospirillales</taxon>
        <taxon>Alcanivoracaceae</taxon>
        <taxon>Alcanivorax</taxon>
    </lineage>
</organism>
<evidence type="ECO:0000313" key="1">
    <source>
        <dbReference type="EMBL" id="KAF0803387.1"/>
    </source>
</evidence>
<evidence type="ECO:0000313" key="2">
    <source>
        <dbReference type="Proteomes" id="UP000771797"/>
    </source>
</evidence>
<accession>A0ABQ6Y3J8</accession>
<keyword evidence="2" id="KW-1185">Reference proteome</keyword>
<comment type="caution">
    <text evidence="1">The sequence shown here is derived from an EMBL/GenBank/DDBJ whole genome shotgun (WGS) entry which is preliminary data.</text>
</comment>
<reference evidence="1 2" key="1">
    <citation type="submission" date="2012-09" db="EMBL/GenBank/DDBJ databases">
        <title>Genome Sequence of alkane-degrading Bacterium Alcanivorax sp. 6-D-6.</title>
        <authorList>
            <person name="Lai Q."/>
            <person name="Shao Z."/>
        </authorList>
    </citation>
    <scope>NUCLEOTIDE SEQUENCE [LARGE SCALE GENOMIC DNA]</scope>
    <source>
        <strain evidence="1 2">6-D-6</strain>
    </source>
</reference>
<name>A0ABQ6Y3J8_9GAMM</name>
<dbReference type="EMBL" id="AQPF01000051">
    <property type="protein sequence ID" value="KAF0803387.1"/>
    <property type="molecule type" value="Genomic_DNA"/>
</dbReference>
<sequence>MSASRHPVWRAFYQRYRDRGLHTTQALVILARKIARTAFALMKQQQEYCPAKLF</sequence>